<feature type="repeat" description="TPR" evidence="1">
    <location>
        <begin position="90"/>
        <end position="123"/>
    </location>
</feature>
<reference evidence="3" key="1">
    <citation type="submission" date="2014-11" db="EMBL/GenBank/DDBJ databases">
        <authorList>
            <person name="Otto D Thomas"/>
            <person name="Naeem Raeece"/>
        </authorList>
    </citation>
    <scope>NUCLEOTIDE SEQUENCE</scope>
</reference>
<accession>A0A0G4HC00</accession>
<proteinExistence type="predicted"/>
<sequence length="280" mass="32428">MDPKRLGSSLPFFLPGLPSRRLQIRRVRIGASTEGLREEKQRTGQQQTREIRGVLLAAQREREGSLTESAEAKETETARAQAETDLGLDPRSYVTRGMERFQKGDIEGSLSDFNLALRLRPPIKPYLWQRGLSLYYAREFQKGAEQFRSDVEVNPSDSEEAVWTFLCEAQVYGFDYARDHMLSVNRDSRDYMRKTLEMFRGTATPAELEQLRRKDDIHDFYGALYLALFYEAKGDPAKSLRYMQQAAGSPYGRRSGDYMWFLSQVHLQRRQLETEESRSL</sequence>
<dbReference type="PANTHER" id="PTHR47908:SF2">
    <property type="entry name" value="TETRATRICOPEPTIDE REPEAT (TPR)-LIKE SUPERFAMILY PROTEIN"/>
    <property type="match status" value="1"/>
</dbReference>
<dbReference type="PANTHER" id="PTHR47908">
    <property type="match status" value="1"/>
</dbReference>
<evidence type="ECO:0000256" key="2">
    <source>
        <dbReference type="SAM" id="MobiDB-lite"/>
    </source>
</evidence>
<gene>
    <name evidence="3" type="ORF">Cvel_26065</name>
</gene>
<dbReference type="AlphaFoldDB" id="A0A0G4HC00"/>
<dbReference type="InterPro" id="IPR019734">
    <property type="entry name" value="TPR_rpt"/>
</dbReference>
<feature type="region of interest" description="Disordered" evidence="2">
    <location>
        <begin position="60"/>
        <end position="83"/>
    </location>
</feature>
<evidence type="ECO:0000256" key="1">
    <source>
        <dbReference type="PROSITE-ProRule" id="PRU00339"/>
    </source>
</evidence>
<organism evidence="3">
    <name type="scientific">Chromera velia CCMP2878</name>
    <dbReference type="NCBI Taxonomy" id="1169474"/>
    <lineage>
        <taxon>Eukaryota</taxon>
        <taxon>Sar</taxon>
        <taxon>Alveolata</taxon>
        <taxon>Colpodellida</taxon>
        <taxon>Chromeraceae</taxon>
        <taxon>Chromera</taxon>
    </lineage>
</organism>
<dbReference type="Gene3D" id="1.25.40.10">
    <property type="entry name" value="Tetratricopeptide repeat domain"/>
    <property type="match status" value="1"/>
</dbReference>
<name>A0A0G4HC00_9ALVE</name>
<dbReference type="EMBL" id="CDMZ01002248">
    <property type="protein sequence ID" value="CEM41512.1"/>
    <property type="molecule type" value="Genomic_DNA"/>
</dbReference>
<dbReference type="InterPro" id="IPR011990">
    <property type="entry name" value="TPR-like_helical_dom_sf"/>
</dbReference>
<protein>
    <submittedName>
        <fullName evidence="3">Uncharacterized protein</fullName>
    </submittedName>
</protein>
<feature type="compositionally biased region" description="Basic and acidic residues" evidence="2">
    <location>
        <begin position="60"/>
        <end position="77"/>
    </location>
</feature>
<dbReference type="VEuPathDB" id="CryptoDB:Cvel_26065"/>
<dbReference type="SUPFAM" id="SSF48452">
    <property type="entry name" value="TPR-like"/>
    <property type="match status" value="1"/>
</dbReference>
<evidence type="ECO:0000313" key="3">
    <source>
        <dbReference type="EMBL" id="CEM41512.1"/>
    </source>
</evidence>
<dbReference type="PROSITE" id="PS50005">
    <property type="entry name" value="TPR"/>
    <property type="match status" value="1"/>
</dbReference>
<dbReference type="GO" id="GO:0009507">
    <property type="term" value="C:chloroplast"/>
    <property type="evidence" value="ECO:0007669"/>
    <property type="project" value="TreeGrafter"/>
</dbReference>
<keyword evidence="1" id="KW-0802">TPR repeat</keyword>